<keyword evidence="3" id="KW-0804">Transcription</keyword>
<keyword evidence="2" id="KW-0238">DNA-binding</keyword>
<dbReference type="GO" id="GO:0003677">
    <property type="term" value="F:DNA binding"/>
    <property type="evidence" value="ECO:0007669"/>
    <property type="project" value="UniProtKB-KW"/>
</dbReference>
<evidence type="ECO:0000313" key="7">
    <source>
        <dbReference type="Proteomes" id="UP000002432"/>
    </source>
</evidence>
<reference evidence="6 7" key="1">
    <citation type="journal article" date="2009" name="Appl. Environ. Microbiol.">
        <title>Three genomes from the phylum Acidobacteria provide insight into the lifestyles of these microorganisms in soils.</title>
        <authorList>
            <person name="Ward N.L."/>
            <person name="Challacombe J.F."/>
            <person name="Janssen P.H."/>
            <person name="Henrissat B."/>
            <person name="Coutinho P.M."/>
            <person name="Wu M."/>
            <person name="Xie G."/>
            <person name="Haft D.H."/>
            <person name="Sait M."/>
            <person name="Badger J."/>
            <person name="Barabote R.D."/>
            <person name="Bradley B."/>
            <person name="Brettin T.S."/>
            <person name="Brinkac L.M."/>
            <person name="Bruce D."/>
            <person name="Creasy T."/>
            <person name="Daugherty S.C."/>
            <person name="Davidsen T.M."/>
            <person name="DeBoy R.T."/>
            <person name="Detter J.C."/>
            <person name="Dodson R.J."/>
            <person name="Durkin A.S."/>
            <person name="Ganapathy A."/>
            <person name="Gwinn-Giglio M."/>
            <person name="Han C.S."/>
            <person name="Khouri H."/>
            <person name="Kiss H."/>
            <person name="Kothari S.P."/>
            <person name="Madupu R."/>
            <person name="Nelson K.E."/>
            <person name="Nelson W.C."/>
            <person name="Paulsen I."/>
            <person name="Penn K."/>
            <person name="Ren Q."/>
            <person name="Rosovitz M.J."/>
            <person name="Selengut J.D."/>
            <person name="Shrivastava S."/>
            <person name="Sullivan S.A."/>
            <person name="Tapia R."/>
            <person name="Thompson L.S."/>
            <person name="Watkins K.L."/>
            <person name="Yang Q."/>
            <person name="Yu C."/>
            <person name="Zafar N."/>
            <person name="Zhou L."/>
            <person name="Kuske C.R."/>
        </authorList>
    </citation>
    <scope>NUCLEOTIDE SEQUENCE [LARGE SCALE GENOMIC DNA]</scope>
    <source>
        <strain evidence="6 7">Ellin345</strain>
    </source>
</reference>
<name>Q1INW2_KORVE</name>
<dbReference type="PROSITE" id="PS50042">
    <property type="entry name" value="CNMP_BINDING_3"/>
    <property type="match status" value="1"/>
</dbReference>
<dbReference type="GO" id="GO:0006355">
    <property type="term" value="P:regulation of DNA-templated transcription"/>
    <property type="evidence" value="ECO:0007669"/>
    <property type="project" value="InterPro"/>
</dbReference>
<evidence type="ECO:0000256" key="2">
    <source>
        <dbReference type="ARBA" id="ARBA00023125"/>
    </source>
</evidence>
<dbReference type="SUPFAM" id="SSF46785">
    <property type="entry name" value="Winged helix' DNA-binding domain"/>
    <property type="match status" value="1"/>
</dbReference>
<organism evidence="6 7">
    <name type="scientific">Koribacter versatilis (strain Ellin345)</name>
    <dbReference type="NCBI Taxonomy" id="204669"/>
    <lineage>
        <taxon>Bacteria</taxon>
        <taxon>Pseudomonadati</taxon>
        <taxon>Acidobacteriota</taxon>
        <taxon>Terriglobia</taxon>
        <taxon>Terriglobales</taxon>
        <taxon>Candidatus Korobacteraceae</taxon>
        <taxon>Candidatus Korobacter</taxon>
    </lineage>
</organism>
<dbReference type="EnsemblBacteria" id="ABF41438">
    <property type="protein sequence ID" value="ABF41438"/>
    <property type="gene ID" value="Acid345_2437"/>
</dbReference>
<dbReference type="SMART" id="SM00100">
    <property type="entry name" value="cNMP"/>
    <property type="match status" value="1"/>
</dbReference>
<dbReference type="RefSeq" id="WP_011523239.1">
    <property type="nucleotide sequence ID" value="NC_008009.1"/>
</dbReference>
<keyword evidence="7" id="KW-1185">Reference proteome</keyword>
<dbReference type="InterPro" id="IPR036388">
    <property type="entry name" value="WH-like_DNA-bd_sf"/>
</dbReference>
<dbReference type="SUPFAM" id="SSF51206">
    <property type="entry name" value="cAMP-binding domain-like"/>
    <property type="match status" value="1"/>
</dbReference>
<dbReference type="CDD" id="cd00038">
    <property type="entry name" value="CAP_ED"/>
    <property type="match status" value="1"/>
</dbReference>
<dbReference type="InterPro" id="IPR014710">
    <property type="entry name" value="RmlC-like_jellyroll"/>
</dbReference>
<dbReference type="AlphaFoldDB" id="Q1INW2"/>
<dbReference type="Gene3D" id="2.60.120.10">
    <property type="entry name" value="Jelly Rolls"/>
    <property type="match status" value="1"/>
</dbReference>
<evidence type="ECO:0000256" key="1">
    <source>
        <dbReference type="ARBA" id="ARBA00023015"/>
    </source>
</evidence>
<evidence type="ECO:0000313" key="6">
    <source>
        <dbReference type="EMBL" id="ABF41438.1"/>
    </source>
</evidence>
<protein>
    <submittedName>
        <fullName evidence="6">Cyclic nucleotide-binding protein</fullName>
    </submittedName>
</protein>
<feature type="domain" description="HTH crp-type" evidence="5">
    <location>
        <begin position="151"/>
        <end position="222"/>
    </location>
</feature>
<evidence type="ECO:0000256" key="3">
    <source>
        <dbReference type="ARBA" id="ARBA00023163"/>
    </source>
</evidence>
<dbReference type="KEGG" id="aba:Acid345_2437"/>
<dbReference type="Gene3D" id="1.10.10.10">
    <property type="entry name" value="Winged helix-like DNA-binding domain superfamily/Winged helix DNA-binding domain"/>
    <property type="match status" value="1"/>
</dbReference>
<dbReference type="Proteomes" id="UP000002432">
    <property type="component" value="Chromosome"/>
</dbReference>
<accession>Q1INW2</accession>
<dbReference type="eggNOG" id="COG0664">
    <property type="taxonomic scope" value="Bacteria"/>
</dbReference>
<dbReference type="InterPro" id="IPR018490">
    <property type="entry name" value="cNMP-bd_dom_sf"/>
</dbReference>
<dbReference type="InterPro" id="IPR012318">
    <property type="entry name" value="HTH_CRP"/>
</dbReference>
<evidence type="ECO:0000259" key="5">
    <source>
        <dbReference type="PROSITE" id="PS51063"/>
    </source>
</evidence>
<feature type="domain" description="Cyclic nucleotide-binding" evidence="4">
    <location>
        <begin position="16"/>
        <end position="120"/>
    </location>
</feature>
<proteinExistence type="predicted"/>
<dbReference type="InterPro" id="IPR000595">
    <property type="entry name" value="cNMP-bd_dom"/>
</dbReference>
<dbReference type="EMBL" id="CP000360">
    <property type="protein sequence ID" value="ABF41438.1"/>
    <property type="molecule type" value="Genomic_DNA"/>
</dbReference>
<dbReference type="HOGENOM" id="CLU_075053_3_1_0"/>
<dbReference type="InterPro" id="IPR036390">
    <property type="entry name" value="WH_DNA-bd_sf"/>
</dbReference>
<dbReference type="STRING" id="204669.Acid345_2437"/>
<gene>
    <name evidence="6" type="ordered locus">Acid345_2437</name>
</gene>
<dbReference type="Pfam" id="PF00027">
    <property type="entry name" value="cNMP_binding"/>
    <property type="match status" value="1"/>
</dbReference>
<dbReference type="PROSITE" id="PS51063">
    <property type="entry name" value="HTH_CRP_2"/>
    <property type="match status" value="1"/>
</dbReference>
<keyword evidence="1" id="KW-0805">Transcription regulation</keyword>
<evidence type="ECO:0000259" key="4">
    <source>
        <dbReference type="PROSITE" id="PS50042"/>
    </source>
</evidence>
<dbReference type="Pfam" id="PF13545">
    <property type="entry name" value="HTH_Crp_2"/>
    <property type="match status" value="1"/>
</dbReference>
<sequence length="230" mass="25540">MPASAVAPAVDVKSLLFDGVSAADQEEILADASIRSFAPREIIMHQGVRAERFFLMRSGCARFFLVTESGKKLPLLWAMPGDVVGGMGVVMHQRNYLLNCEAVRPTQIYVWRRDAIRKHLLRVPRLLDNGMHIASAYIDWLLNAYASVTCDSARDRLADVLTGYATAIGEPCKDGVLIDATNEEFAHAAHITKYTTCRLLAEWQKSGVIAKRRGKTILRDPGRLRRKSSG</sequence>
<dbReference type="OrthoDB" id="117885at2"/>